<evidence type="ECO:0000256" key="2">
    <source>
        <dbReference type="ARBA" id="ARBA00022448"/>
    </source>
</evidence>
<dbReference type="Proteomes" id="UP000652760">
    <property type="component" value="Unassembled WGS sequence"/>
</dbReference>
<feature type="region of interest" description="Disordered" evidence="6">
    <location>
        <begin position="1"/>
        <end position="21"/>
    </location>
</feature>
<dbReference type="PROSITE" id="PS50893">
    <property type="entry name" value="ABC_TRANSPORTER_2"/>
    <property type="match status" value="1"/>
</dbReference>
<feature type="compositionally biased region" description="Low complexity" evidence="6">
    <location>
        <begin position="7"/>
        <end position="21"/>
    </location>
</feature>
<keyword evidence="2" id="KW-0813">Transport</keyword>
<dbReference type="EMBL" id="JAENHM010000084">
    <property type="protein sequence ID" value="MBK1842347.1"/>
    <property type="molecule type" value="Genomic_DNA"/>
</dbReference>
<organism evidence="8 9">
    <name type="scientific">Azospirillum endophyticum</name>
    <dbReference type="NCBI Taxonomy" id="2800326"/>
    <lineage>
        <taxon>Bacteria</taxon>
        <taxon>Pseudomonadati</taxon>
        <taxon>Pseudomonadota</taxon>
        <taxon>Alphaproteobacteria</taxon>
        <taxon>Rhodospirillales</taxon>
        <taxon>Azospirillaceae</taxon>
        <taxon>Azospirillum</taxon>
    </lineage>
</organism>
<dbReference type="Gene3D" id="3.40.50.300">
    <property type="entry name" value="P-loop containing nucleotide triphosphate hydrolases"/>
    <property type="match status" value="1"/>
</dbReference>
<dbReference type="PANTHER" id="PTHR43820">
    <property type="entry name" value="HIGH-AFFINITY BRANCHED-CHAIN AMINO ACID TRANSPORT ATP-BINDING PROTEIN LIVF"/>
    <property type="match status" value="1"/>
</dbReference>
<evidence type="ECO:0000256" key="3">
    <source>
        <dbReference type="ARBA" id="ARBA00022741"/>
    </source>
</evidence>
<evidence type="ECO:0000256" key="6">
    <source>
        <dbReference type="SAM" id="MobiDB-lite"/>
    </source>
</evidence>
<keyword evidence="9" id="KW-1185">Reference proteome</keyword>
<comment type="similarity">
    <text evidence="1">Belongs to the ABC transporter superfamily.</text>
</comment>
<dbReference type="GO" id="GO:0005524">
    <property type="term" value="F:ATP binding"/>
    <property type="evidence" value="ECO:0007669"/>
    <property type="project" value="UniProtKB-KW"/>
</dbReference>
<feature type="domain" description="ABC transporter" evidence="7">
    <location>
        <begin position="28"/>
        <end position="260"/>
    </location>
</feature>
<dbReference type="InterPro" id="IPR017871">
    <property type="entry name" value="ABC_transporter-like_CS"/>
</dbReference>
<evidence type="ECO:0000313" key="9">
    <source>
        <dbReference type="Proteomes" id="UP000652760"/>
    </source>
</evidence>
<keyword evidence="4 8" id="KW-0067">ATP-binding</keyword>
<dbReference type="InterPro" id="IPR003593">
    <property type="entry name" value="AAA+_ATPase"/>
</dbReference>
<reference evidence="9" key="1">
    <citation type="submission" date="2021-01" db="EMBL/GenBank/DDBJ databases">
        <title>Genome public.</title>
        <authorList>
            <person name="Liu C."/>
            <person name="Sun Q."/>
        </authorList>
    </citation>
    <scope>NUCLEOTIDE SEQUENCE [LARGE SCALE GENOMIC DNA]</scope>
    <source>
        <strain evidence="9">YIM B02556</strain>
    </source>
</reference>
<dbReference type="InterPro" id="IPR027417">
    <property type="entry name" value="P-loop_NTPase"/>
</dbReference>
<dbReference type="SMART" id="SM00382">
    <property type="entry name" value="AAA"/>
    <property type="match status" value="1"/>
</dbReference>
<dbReference type="InterPro" id="IPR052156">
    <property type="entry name" value="BCAA_Transport_ATP-bd_LivF"/>
</dbReference>
<dbReference type="PANTHER" id="PTHR43820:SF4">
    <property type="entry name" value="HIGH-AFFINITY BRANCHED-CHAIN AMINO ACID TRANSPORT ATP-BINDING PROTEIN LIVF"/>
    <property type="match status" value="1"/>
</dbReference>
<dbReference type="SUPFAM" id="SSF52540">
    <property type="entry name" value="P-loop containing nucleoside triphosphate hydrolases"/>
    <property type="match status" value="1"/>
</dbReference>
<evidence type="ECO:0000256" key="4">
    <source>
        <dbReference type="ARBA" id="ARBA00022840"/>
    </source>
</evidence>
<evidence type="ECO:0000256" key="1">
    <source>
        <dbReference type="ARBA" id="ARBA00005417"/>
    </source>
</evidence>
<evidence type="ECO:0000259" key="7">
    <source>
        <dbReference type="PROSITE" id="PS50893"/>
    </source>
</evidence>
<keyword evidence="3" id="KW-0547">Nucleotide-binding</keyword>
<evidence type="ECO:0000313" key="8">
    <source>
        <dbReference type="EMBL" id="MBK1842347.1"/>
    </source>
</evidence>
<dbReference type="InterPro" id="IPR003439">
    <property type="entry name" value="ABC_transporter-like_ATP-bd"/>
</dbReference>
<accession>A0ABS1FFY1</accession>
<dbReference type="RefSeq" id="WP_200198995.1">
    <property type="nucleotide sequence ID" value="NZ_JAENHM010000084.1"/>
</dbReference>
<dbReference type="CDD" id="cd03224">
    <property type="entry name" value="ABC_TM1139_LivF_branched"/>
    <property type="match status" value="1"/>
</dbReference>
<keyword evidence="5" id="KW-0029">Amino-acid transport</keyword>
<dbReference type="PROSITE" id="PS00211">
    <property type="entry name" value="ABC_TRANSPORTER_1"/>
    <property type="match status" value="1"/>
</dbReference>
<evidence type="ECO:0000256" key="5">
    <source>
        <dbReference type="ARBA" id="ARBA00022970"/>
    </source>
</evidence>
<dbReference type="Pfam" id="PF00005">
    <property type="entry name" value="ABC_tran"/>
    <property type="match status" value="1"/>
</dbReference>
<sequence>MTAAFRSPAVSPVAVPGPSASGPAAPVLAAKGLSARYGQVQALAPLDFEVGSGELVAVLGPNGAGKSTLLRAILGLVATGGEVSFQGTVLPRRNPAAVASRGVVLVPEGRGIFGPMTVAENLELGAWSLGGGRRSRVAQERRLSWVFELFPRLKERLGQTAGSMSGGEQQMLAIGRALMADPKILLLDEPSLGLAPRVTEEILETLGVLNRSGLPVVLVEQRAPSALKLANRAYLLSLGRLAAVLDPREVQSHDQLAQYYFA</sequence>
<proteinExistence type="inferred from homology"/>
<name>A0ABS1FFY1_9PROT</name>
<comment type="caution">
    <text evidence="8">The sequence shown here is derived from an EMBL/GenBank/DDBJ whole genome shotgun (WGS) entry which is preliminary data.</text>
</comment>
<gene>
    <name evidence="8" type="ORF">JHL17_33625</name>
</gene>
<protein>
    <submittedName>
        <fullName evidence="8">ABC transporter ATP-binding protein</fullName>
    </submittedName>
</protein>